<feature type="signal peptide" evidence="1">
    <location>
        <begin position="1"/>
        <end position="19"/>
    </location>
</feature>
<evidence type="ECO:0000313" key="2">
    <source>
        <dbReference type="EMBL" id="CAH6635967.1"/>
    </source>
</evidence>
<dbReference type="Pfam" id="PF07383">
    <property type="entry name" value="DUF1496"/>
    <property type="match status" value="1"/>
</dbReference>
<evidence type="ECO:0000313" key="3">
    <source>
        <dbReference type="Proteomes" id="UP001152651"/>
    </source>
</evidence>
<organism evidence="2 3">
    <name type="scientific">Pseudocitrobacter vendiensis</name>
    <dbReference type="NCBI Taxonomy" id="2488306"/>
    <lineage>
        <taxon>Bacteria</taxon>
        <taxon>Pseudomonadati</taxon>
        <taxon>Pseudomonadota</taxon>
        <taxon>Gammaproteobacteria</taxon>
        <taxon>Enterobacterales</taxon>
        <taxon>Enterobacteriaceae</taxon>
        <taxon>Pseudocitrobacter</taxon>
    </lineage>
</organism>
<sequence length="87" mass="9742">MKTQWLAGVLIVMVGAAFARPQVEVNVPPEVFSTRGQQVENCSQCCVYQNEYYSEGAVINTDGGLLQCQRDEKTLSTNPLIWHRVKP</sequence>
<gene>
    <name evidence="2" type="ORF">FBBNIHIM_03950</name>
</gene>
<keyword evidence="3" id="KW-1185">Reference proteome</keyword>
<proteinExistence type="predicted"/>
<comment type="caution">
    <text evidence="2">The sequence shown here is derived from an EMBL/GenBank/DDBJ whole genome shotgun (WGS) entry which is preliminary data.</text>
</comment>
<dbReference type="Proteomes" id="UP001152651">
    <property type="component" value="Unassembled WGS sequence"/>
</dbReference>
<dbReference type="RefSeq" id="WP_253897022.1">
    <property type="nucleotide sequence ID" value="NZ_CALSBS010000002.1"/>
</dbReference>
<protein>
    <submittedName>
        <fullName evidence="2">DUF1496 domain-containing protein</fullName>
    </submittedName>
</protein>
<dbReference type="EMBL" id="CALSBS010000002">
    <property type="protein sequence ID" value="CAH6635967.1"/>
    <property type="molecule type" value="Genomic_DNA"/>
</dbReference>
<name>A0ABN8T6U3_9ENTR</name>
<keyword evidence="1" id="KW-0732">Signal</keyword>
<dbReference type="InterPro" id="IPR009971">
    <property type="entry name" value="DUF1496"/>
</dbReference>
<reference evidence="2" key="1">
    <citation type="submission" date="2022-05" db="EMBL/GenBank/DDBJ databases">
        <authorList>
            <person name="Blom J."/>
        </authorList>
    </citation>
    <scope>NUCLEOTIDE SEQUENCE</scope>
    <source>
        <strain evidence="2">Type strain: CPO20170097</strain>
    </source>
</reference>
<feature type="chain" id="PRO_5047238805" evidence="1">
    <location>
        <begin position="20"/>
        <end position="87"/>
    </location>
</feature>
<accession>A0ABN8T6U3</accession>
<evidence type="ECO:0000256" key="1">
    <source>
        <dbReference type="SAM" id="SignalP"/>
    </source>
</evidence>